<evidence type="ECO:0000256" key="7">
    <source>
        <dbReference type="ARBA" id="ARBA00023033"/>
    </source>
</evidence>
<dbReference type="PRINTS" id="PR00420">
    <property type="entry name" value="RNGMNOXGNASE"/>
</dbReference>
<dbReference type="GO" id="GO:0019805">
    <property type="term" value="P:quinolinate biosynthetic process"/>
    <property type="evidence" value="ECO:0007669"/>
    <property type="project" value="UniProtKB-UniRule"/>
</dbReference>
<evidence type="ECO:0000256" key="9">
    <source>
        <dbReference type="HAMAP-Rule" id="MF_01971"/>
    </source>
</evidence>
<keyword evidence="4 9" id="KW-0274">FAD</keyword>
<evidence type="ECO:0000256" key="4">
    <source>
        <dbReference type="ARBA" id="ARBA00022827"/>
    </source>
</evidence>
<dbReference type="SUPFAM" id="SSF51905">
    <property type="entry name" value="FAD/NAD(P)-binding domain"/>
    <property type="match status" value="1"/>
</dbReference>
<dbReference type="Proteomes" id="UP001165124">
    <property type="component" value="Unassembled WGS sequence"/>
</dbReference>
<dbReference type="HAMAP" id="MF_01971">
    <property type="entry name" value="Kynurenine_monooxygenase"/>
    <property type="match status" value="1"/>
</dbReference>
<evidence type="ECO:0000256" key="3">
    <source>
        <dbReference type="ARBA" id="ARBA00022642"/>
    </source>
</evidence>
<dbReference type="PROSITE" id="PS51257">
    <property type="entry name" value="PROKAR_LIPOPROTEIN"/>
    <property type="match status" value="1"/>
</dbReference>
<dbReference type="InterPro" id="IPR027545">
    <property type="entry name" value="Kynurenine_monooxygenase"/>
</dbReference>
<keyword evidence="3 9" id="KW-0662">Pyridine nucleotide biosynthesis</keyword>
<feature type="region of interest" description="Disordered" evidence="10">
    <location>
        <begin position="448"/>
        <end position="467"/>
    </location>
</feature>
<protein>
    <recommendedName>
        <fullName evidence="9">Kynurenine 3-monooxygenase</fullName>
        <ecNumber evidence="9">1.14.13.9</ecNumber>
    </recommendedName>
    <alternativeName>
        <fullName evidence="9">Kynurenine 3-hydroxylase</fullName>
    </alternativeName>
</protein>
<comment type="cofactor">
    <cofactor evidence="1 9">
        <name>FAD</name>
        <dbReference type="ChEBI" id="CHEBI:57692"/>
    </cofactor>
</comment>
<sequence>MAREQTVAVVGAGLAGCLLATLLGRRGIPVTVYERRPDPRVAGHERGRSINLAISTRGLAALEEVGLREEALARALPMHGRMVHPLGGEQNFQSYSADGTRAINSISRAELNMALLEAAEATPGVTVRFGHRLTNVDAEKGRLTLETPDGVVTEDVDVVLAGDGAYSAARRMTEGVEPFTHTQDFLEHGYKELTIPPVDGEFALSPDALHIWPRGNAMMIALPNLDRSFTCTLFWPKADFDALDTPRKVREHFEARYPDVVGLMPDLADEFARNPVGSLVTVRTWPWVRSGAGATVALLGDAAHAIVPFYGQGANCAFEDCVEIDRCLDETGGDWRRALSIYQERRKPNTDAIAEMALDNFVEMRDRVASPVFRLTRAAQHALERRLPGRYVSRYELVSFSTVPYAQIPERLKRQNRALAAAGLAAFAATGLTVRAARAALRRRAGGSAGAAVRAPGRSRRPGRTAR</sequence>
<dbReference type="GO" id="GO:0070189">
    <property type="term" value="P:kynurenine metabolic process"/>
    <property type="evidence" value="ECO:0007669"/>
    <property type="project" value="TreeGrafter"/>
</dbReference>
<dbReference type="GO" id="GO:0043420">
    <property type="term" value="P:anthranilate metabolic process"/>
    <property type="evidence" value="ECO:0007669"/>
    <property type="project" value="UniProtKB-UniRule"/>
</dbReference>
<dbReference type="Pfam" id="PF01494">
    <property type="entry name" value="FAD_binding_3"/>
    <property type="match status" value="1"/>
</dbReference>
<accession>A0A9W6PXH4</accession>
<gene>
    <name evidence="9 12" type="primary">kmo</name>
    <name evidence="12" type="ORF">Arub01_32350</name>
</gene>
<dbReference type="InterPro" id="IPR002938">
    <property type="entry name" value="FAD-bd"/>
</dbReference>
<dbReference type="GO" id="GO:0006569">
    <property type="term" value="P:L-tryptophan catabolic process"/>
    <property type="evidence" value="ECO:0007669"/>
    <property type="project" value="UniProtKB-UniRule"/>
</dbReference>
<dbReference type="GO" id="GO:0004502">
    <property type="term" value="F:kynurenine 3-monooxygenase activity"/>
    <property type="evidence" value="ECO:0007669"/>
    <property type="project" value="UniProtKB-UniRule"/>
</dbReference>
<evidence type="ECO:0000256" key="5">
    <source>
        <dbReference type="ARBA" id="ARBA00022857"/>
    </source>
</evidence>
<dbReference type="EC" id="1.14.13.9" evidence="9"/>
<evidence type="ECO:0000256" key="2">
    <source>
        <dbReference type="ARBA" id="ARBA00022630"/>
    </source>
</evidence>
<keyword evidence="7 9" id="KW-0503">Monooxygenase</keyword>
<keyword evidence="13" id="KW-1185">Reference proteome</keyword>
<name>A0A9W6PXH4_9ACTN</name>
<keyword evidence="2 9" id="KW-0285">Flavoprotein</keyword>
<dbReference type="AlphaFoldDB" id="A0A9W6PXH4"/>
<evidence type="ECO:0000256" key="6">
    <source>
        <dbReference type="ARBA" id="ARBA00023002"/>
    </source>
</evidence>
<keyword evidence="6 9" id="KW-0560">Oxidoreductase</keyword>
<dbReference type="Gene3D" id="3.50.50.60">
    <property type="entry name" value="FAD/NAD(P)-binding domain"/>
    <property type="match status" value="1"/>
</dbReference>
<dbReference type="PANTHER" id="PTHR46028:SF2">
    <property type="entry name" value="KYNURENINE 3-MONOOXYGENASE"/>
    <property type="match status" value="1"/>
</dbReference>
<dbReference type="EMBL" id="BSRZ01000007">
    <property type="protein sequence ID" value="GLW64991.1"/>
    <property type="molecule type" value="Genomic_DNA"/>
</dbReference>
<dbReference type="GO" id="GO:0071949">
    <property type="term" value="F:FAD binding"/>
    <property type="evidence" value="ECO:0007669"/>
    <property type="project" value="InterPro"/>
</dbReference>
<comment type="function">
    <text evidence="9">Catalyzes the hydroxylation of L-kynurenine (L-Kyn) to form 3-hydroxy-L-kynurenine (L-3OHKyn). Required for synthesis of quinolinic acid.</text>
</comment>
<comment type="caution">
    <text evidence="12">The sequence shown here is derived from an EMBL/GenBank/DDBJ whole genome shotgun (WGS) entry which is preliminary data.</text>
</comment>
<dbReference type="FunFam" id="3.50.50.60:FF:000185">
    <property type="entry name" value="Kynurenine 3-monooxygenase"/>
    <property type="match status" value="1"/>
</dbReference>
<comment type="pathway">
    <text evidence="9">Cofactor biosynthesis; NAD(+) biosynthesis; quinolinate from L-kynurenine: step 1/3.</text>
</comment>
<comment type="catalytic activity">
    <reaction evidence="8 9">
        <text>L-kynurenine + NADPH + O2 + H(+) = 3-hydroxy-L-kynurenine + NADP(+) + H2O</text>
        <dbReference type="Rhea" id="RHEA:20545"/>
        <dbReference type="ChEBI" id="CHEBI:15377"/>
        <dbReference type="ChEBI" id="CHEBI:15378"/>
        <dbReference type="ChEBI" id="CHEBI:15379"/>
        <dbReference type="ChEBI" id="CHEBI:57783"/>
        <dbReference type="ChEBI" id="CHEBI:57959"/>
        <dbReference type="ChEBI" id="CHEBI:58125"/>
        <dbReference type="ChEBI" id="CHEBI:58349"/>
        <dbReference type="EC" id="1.14.13.9"/>
    </reaction>
</comment>
<reference evidence="12" key="1">
    <citation type="submission" date="2023-02" db="EMBL/GenBank/DDBJ databases">
        <title>Actinomadura rubrobrunea NBRC 14622.</title>
        <authorList>
            <person name="Ichikawa N."/>
            <person name="Sato H."/>
            <person name="Tonouchi N."/>
        </authorList>
    </citation>
    <scope>NUCLEOTIDE SEQUENCE</scope>
    <source>
        <strain evidence="12">NBRC 14622</strain>
    </source>
</reference>
<evidence type="ECO:0000313" key="12">
    <source>
        <dbReference type="EMBL" id="GLW64991.1"/>
    </source>
</evidence>
<dbReference type="PANTHER" id="PTHR46028">
    <property type="entry name" value="KYNURENINE 3-MONOOXYGENASE"/>
    <property type="match status" value="1"/>
</dbReference>
<feature type="domain" description="FAD-binding" evidence="11">
    <location>
        <begin position="6"/>
        <end position="354"/>
    </location>
</feature>
<feature type="compositionally biased region" description="Basic residues" evidence="10">
    <location>
        <begin position="457"/>
        <end position="467"/>
    </location>
</feature>
<evidence type="ECO:0000259" key="11">
    <source>
        <dbReference type="Pfam" id="PF01494"/>
    </source>
</evidence>
<proteinExistence type="inferred from homology"/>
<dbReference type="InterPro" id="IPR036188">
    <property type="entry name" value="FAD/NAD-bd_sf"/>
</dbReference>
<dbReference type="GO" id="GO:0019363">
    <property type="term" value="P:pyridine nucleotide biosynthetic process"/>
    <property type="evidence" value="ECO:0007669"/>
    <property type="project" value="UniProtKB-KW"/>
</dbReference>
<organism evidence="12 13">
    <name type="scientific">Actinomadura rubrobrunea</name>
    <dbReference type="NCBI Taxonomy" id="115335"/>
    <lineage>
        <taxon>Bacteria</taxon>
        <taxon>Bacillati</taxon>
        <taxon>Actinomycetota</taxon>
        <taxon>Actinomycetes</taxon>
        <taxon>Streptosporangiales</taxon>
        <taxon>Thermomonosporaceae</taxon>
        <taxon>Actinomadura</taxon>
    </lineage>
</organism>
<comment type="similarity">
    <text evidence="9">Belongs to the aromatic-ring hydroxylase family. KMO subfamily.</text>
</comment>
<evidence type="ECO:0000313" key="13">
    <source>
        <dbReference type="Proteomes" id="UP001165124"/>
    </source>
</evidence>
<evidence type="ECO:0000256" key="1">
    <source>
        <dbReference type="ARBA" id="ARBA00001974"/>
    </source>
</evidence>
<evidence type="ECO:0000256" key="10">
    <source>
        <dbReference type="SAM" id="MobiDB-lite"/>
    </source>
</evidence>
<evidence type="ECO:0000256" key="8">
    <source>
        <dbReference type="ARBA" id="ARBA00047818"/>
    </source>
</evidence>
<keyword evidence="5 9" id="KW-0521">NADP</keyword>